<organism evidence="1 2">
    <name type="scientific">Pseudohalioglobus sediminis</name>
    <dbReference type="NCBI Taxonomy" id="2606449"/>
    <lineage>
        <taxon>Bacteria</taxon>
        <taxon>Pseudomonadati</taxon>
        <taxon>Pseudomonadota</taxon>
        <taxon>Gammaproteobacteria</taxon>
        <taxon>Cellvibrionales</taxon>
        <taxon>Halieaceae</taxon>
        <taxon>Pseudohalioglobus</taxon>
    </lineage>
</organism>
<dbReference type="Pfam" id="PF14375">
    <property type="entry name" value="Cys_rich_CWC"/>
    <property type="match status" value="1"/>
</dbReference>
<gene>
    <name evidence="1" type="ORF">F0M18_17835</name>
</gene>
<keyword evidence="2" id="KW-1185">Reference proteome</keyword>
<dbReference type="InterPro" id="IPR032720">
    <property type="entry name" value="Cys_rich_CWC"/>
</dbReference>
<reference evidence="1 2" key="1">
    <citation type="submission" date="2019-09" db="EMBL/GenBank/DDBJ databases">
        <authorList>
            <person name="Chen X.-Y."/>
        </authorList>
    </citation>
    <scope>NUCLEOTIDE SEQUENCE [LARGE SCALE GENOMIC DNA]</scope>
    <source>
        <strain evidence="1 2">NY5</strain>
    </source>
</reference>
<dbReference type="EMBL" id="VTUX01000010">
    <property type="protein sequence ID" value="KAA1188363.1"/>
    <property type="molecule type" value="Genomic_DNA"/>
</dbReference>
<protein>
    <submittedName>
        <fullName evidence="1">Cysteine-rich CWC family protein</fullName>
    </submittedName>
</protein>
<dbReference type="Proteomes" id="UP000323708">
    <property type="component" value="Unassembled WGS sequence"/>
</dbReference>
<sequence>MDHVKADKCPLCGGDNACAIAAGRAAETCWCQGVVISAAALESLPPEERGVRCICETCATQGSQDSER</sequence>
<evidence type="ECO:0000313" key="1">
    <source>
        <dbReference type="EMBL" id="KAA1188363.1"/>
    </source>
</evidence>
<proteinExistence type="predicted"/>
<comment type="caution">
    <text evidence="1">The sequence shown here is derived from an EMBL/GenBank/DDBJ whole genome shotgun (WGS) entry which is preliminary data.</text>
</comment>
<name>A0A5B0WN20_9GAMM</name>
<dbReference type="RefSeq" id="WP_149612828.1">
    <property type="nucleotide sequence ID" value="NZ_VTUX01000010.1"/>
</dbReference>
<evidence type="ECO:0000313" key="2">
    <source>
        <dbReference type="Proteomes" id="UP000323708"/>
    </source>
</evidence>
<dbReference type="AlphaFoldDB" id="A0A5B0WN20"/>
<accession>A0A5B0WN20</accession>